<comment type="caution">
    <text evidence="5">The sequence shown here is derived from an EMBL/GenBank/DDBJ whole genome shotgun (WGS) entry which is preliminary data.</text>
</comment>
<dbReference type="Gene3D" id="1.10.12.10">
    <property type="entry name" value="Lyase 2-enoyl-coa Hydratase, Chain A, domain 2"/>
    <property type="match status" value="1"/>
</dbReference>
<protein>
    <submittedName>
        <fullName evidence="5">Crotonase/enoyl-CoA hydratase family protein</fullName>
    </submittedName>
</protein>
<comment type="similarity">
    <text evidence="1 4">Belongs to the enoyl-CoA hydratase/isomerase family.</text>
</comment>
<dbReference type="PROSITE" id="PS00166">
    <property type="entry name" value="ENOYL_COA_HYDRATASE"/>
    <property type="match status" value="1"/>
</dbReference>
<dbReference type="InterPro" id="IPR001753">
    <property type="entry name" value="Enoyl-CoA_hydra/iso"/>
</dbReference>
<dbReference type="RefSeq" id="WP_377788417.1">
    <property type="nucleotide sequence ID" value="NZ_JBHLYQ010000025.1"/>
</dbReference>
<evidence type="ECO:0000256" key="2">
    <source>
        <dbReference type="ARBA" id="ARBA00023098"/>
    </source>
</evidence>
<evidence type="ECO:0000256" key="1">
    <source>
        <dbReference type="ARBA" id="ARBA00005254"/>
    </source>
</evidence>
<dbReference type="PANTHER" id="PTHR11941">
    <property type="entry name" value="ENOYL-COA HYDRATASE-RELATED"/>
    <property type="match status" value="1"/>
</dbReference>
<dbReference type="EMBL" id="JBHLYQ010000025">
    <property type="protein sequence ID" value="MFC0081307.1"/>
    <property type="molecule type" value="Genomic_DNA"/>
</dbReference>
<keyword evidence="3" id="KW-0456">Lyase</keyword>
<name>A0ABV6C0V1_9ACTN</name>
<evidence type="ECO:0000313" key="6">
    <source>
        <dbReference type="Proteomes" id="UP001589788"/>
    </source>
</evidence>
<evidence type="ECO:0000256" key="4">
    <source>
        <dbReference type="RuleBase" id="RU003707"/>
    </source>
</evidence>
<sequence length="256" mass="27054">MAVVERERRGHVEILTINRPEARNAINAAVTTAMADALDELEDDQDCWVVVLTGAGDKAFSAGMDLKAFATGEGAGIMGSRGGFAGITQRDFPKPIIAAVNGSCLAGGCEIMLACDLVVAAEHAVFGIPEVKRGLIAAGGGLIRLPKRLPLAVALELALTGEPIDAGRALQLGLVNRVVPLDRLLDEALALAEQIAANAPLAVRWSKKVMKEAMDLPEAEAWKRNQEATAVVFTSADAMEGPRAFAEKRPPVWQGR</sequence>
<keyword evidence="6" id="KW-1185">Reference proteome</keyword>
<evidence type="ECO:0000313" key="5">
    <source>
        <dbReference type="EMBL" id="MFC0081307.1"/>
    </source>
</evidence>
<dbReference type="InterPro" id="IPR018376">
    <property type="entry name" value="Enoyl-CoA_hyd/isom_CS"/>
</dbReference>
<dbReference type="SUPFAM" id="SSF52096">
    <property type="entry name" value="ClpP/crotonase"/>
    <property type="match status" value="1"/>
</dbReference>
<keyword evidence="2" id="KW-0443">Lipid metabolism</keyword>
<proteinExistence type="inferred from homology"/>
<dbReference type="InterPro" id="IPR029045">
    <property type="entry name" value="ClpP/crotonase-like_dom_sf"/>
</dbReference>
<gene>
    <name evidence="5" type="ORF">ACFFRE_03920</name>
</gene>
<dbReference type="InterPro" id="IPR014748">
    <property type="entry name" value="Enoyl-CoA_hydra_C"/>
</dbReference>
<organism evidence="5 6">
    <name type="scientific">Aciditerrimonas ferrireducens</name>
    <dbReference type="NCBI Taxonomy" id="667306"/>
    <lineage>
        <taxon>Bacteria</taxon>
        <taxon>Bacillati</taxon>
        <taxon>Actinomycetota</taxon>
        <taxon>Acidimicrobiia</taxon>
        <taxon>Acidimicrobiales</taxon>
        <taxon>Acidimicrobiaceae</taxon>
        <taxon>Aciditerrimonas</taxon>
    </lineage>
</organism>
<evidence type="ECO:0000256" key="3">
    <source>
        <dbReference type="ARBA" id="ARBA00023239"/>
    </source>
</evidence>
<reference evidence="5 6" key="1">
    <citation type="submission" date="2024-09" db="EMBL/GenBank/DDBJ databases">
        <authorList>
            <person name="Sun Q."/>
            <person name="Mori K."/>
        </authorList>
    </citation>
    <scope>NUCLEOTIDE SEQUENCE [LARGE SCALE GENOMIC DNA]</scope>
    <source>
        <strain evidence="5 6">JCM 15389</strain>
    </source>
</reference>
<dbReference type="Proteomes" id="UP001589788">
    <property type="component" value="Unassembled WGS sequence"/>
</dbReference>
<dbReference type="CDD" id="cd06558">
    <property type="entry name" value="crotonase-like"/>
    <property type="match status" value="1"/>
</dbReference>
<dbReference type="Pfam" id="PF00378">
    <property type="entry name" value="ECH_1"/>
    <property type="match status" value="1"/>
</dbReference>
<dbReference type="PANTHER" id="PTHR11941:SF169">
    <property type="entry name" value="(7AS)-7A-METHYL-1,5-DIOXO-2,3,5,6,7,7A-HEXAHYDRO-1H-INDENE-CARBOXYL-COA HYDROLASE"/>
    <property type="match status" value="1"/>
</dbReference>
<accession>A0ABV6C0V1</accession>
<dbReference type="Gene3D" id="3.90.226.10">
    <property type="entry name" value="2-enoyl-CoA Hydratase, Chain A, domain 1"/>
    <property type="match status" value="1"/>
</dbReference>
<dbReference type="NCBIfam" id="NF006100">
    <property type="entry name" value="PRK08252.1"/>
    <property type="match status" value="1"/>
</dbReference>